<evidence type="ECO:0000313" key="1">
    <source>
        <dbReference type="EMBL" id="STO64737.1"/>
    </source>
</evidence>
<gene>
    <name evidence="1" type="ORF">NCTC10794_01813</name>
</gene>
<dbReference type="RefSeq" id="WP_119223051.1">
    <property type="nucleotide sequence ID" value="NZ_UGHH01000002.1"/>
</dbReference>
<dbReference type="Proteomes" id="UP000254867">
    <property type="component" value="Unassembled WGS sequence"/>
</dbReference>
<organism evidence="1 2">
    <name type="scientific">Haemophilus parahaemolyticus</name>
    <dbReference type="NCBI Taxonomy" id="735"/>
    <lineage>
        <taxon>Bacteria</taxon>
        <taxon>Pseudomonadati</taxon>
        <taxon>Pseudomonadota</taxon>
        <taxon>Gammaproteobacteria</taxon>
        <taxon>Pasteurellales</taxon>
        <taxon>Pasteurellaceae</taxon>
        <taxon>Haemophilus</taxon>
    </lineage>
</organism>
<name>A0A377I451_HAEPH</name>
<protein>
    <submittedName>
        <fullName evidence="1">Uncharacterized protein</fullName>
    </submittedName>
</protein>
<evidence type="ECO:0000313" key="2">
    <source>
        <dbReference type="Proteomes" id="UP000254867"/>
    </source>
</evidence>
<reference evidence="1 2" key="1">
    <citation type="submission" date="2018-06" db="EMBL/GenBank/DDBJ databases">
        <authorList>
            <consortium name="Pathogen Informatics"/>
            <person name="Doyle S."/>
        </authorList>
    </citation>
    <scope>NUCLEOTIDE SEQUENCE [LARGE SCALE GENOMIC DNA]</scope>
    <source>
        <strain evidence="1 2">NCTC10794</strain>
    </source>
</reference>
<dbReference type="AlphaFoldDB" id="A0A377I451"/>
<proteinExistence type="predicted"/>
<dbReference type="EMBL" id="UGHH01000002">
    <property type="protein sequence ID" value="STO64737.1"/>
    <property type="molecule type" value="Genomic_DNA"/>
</dbReference>
<accession>A0A377I451</accession>
<sequence>MASLNAKPKSKVQVRAKKPVQIALKPKPRLQIQQVSGVKVIRDSVVFPDLSDLILNYKIGRL</sequence>